<gene>
    <name evidence="2" type="ORF">SPSK_03443</name>
</gene>
<dbReference type="VEuPathDB" id="FungiDB:SPSK_03443"/>
<dbReference type="KEGG" id="ssck:SPSK_03443"/>
<dbReference type="RefSeq" id="XP_016584903.1">
    <property type="nucleotide sequence ID" value="XM_016730281.1"/>
</dbReference>
<protein>
    <submittedName>
        <fullName evidence="2">Uncharacterized protein</fullName>
    </submittedName>
</protein>
<name>A0A0F2LXN5_SPOSC</name>
<comment type="caution">
    <text evidence="2">The sequence shown here is derived from an EMBL/GenBank/DDBJ whole genome shotgun (WGS) entry which is preliminary data.</text>
</comment>
<dbReference type="EMBL" id="AXCR01000010">
    <property type="protein sequence ID" value="KJR82227.1"/>
    <property type="molecule type" value="Genomic_DNA"/>
</dbReference>
<accession>A0A0F2LXN5</accession>
<feature type="compositionally biased region" description="Low complexity" evidence="1">
    <location>
        <begin position="77"/>
        <end position="97"/>
    </location>
</feature>
<evidence type="ECO:0000256" key="1">
    <source>
        <dbReference type="SAM" id="MobiDB-lite"/>
    </source>
</evidence>
<feature type="region of interest" description="Disordered" evidence="1">
    <location>
        <begin position="74"/>
        <end position="119"/>
    </location>
</feature>
<dbReference type="Proteomes" id="UP000033710">
    <property type="component" value="Unassembled WGS sequence"/>
</dbReference>
<organism evidence="2 3">
    <name type="scientific">Sporothrix schenckii 1099-18</name>
    <dbReference type="NCBI Taxonomy" id="1397361"/>
    <lineage>
        <taxon>Eukaryota</taxon>
        <taxon>Fungi</taxon>
        <taxon>Dikarya</taxon>
        <taxon>Ascomycota</taxon>
        <taxon>Pezizomycotina</taxon>
        <taxon>Sordariomycetes</taxon>
        <taxon>Sordariomycetidae</taxon>
        <taxon>Ophiostomatales</taxon>
        <taxon>Ophiostomataceae</taxon>
        <taxon>Sporothrix</taxon>
    </lineage>
</organism>
<feature type="compositionally biased region" description="Low complexity" evidence="1">
    <location>
        <begin position="104"/>
        <end position="114"/>
    </location>
</feature>
<dbReference type="GeneID" id="27665558"/>
<sequence length="367" mass="39707">MSLVSRISDVTYLTQNMVPSPASAPASPPPPTDDMSSLLIAALPTSIQSRIPKLPSLRRTVSMQSMFFRSESTSTVAALPSDTPSSPDLSSISSAASSPPPSRPSTSAGPSSRRGSTKDAHDMGLVLASRMRQSHVEPLASDVKWKYAQNGFRNLQNALREAGDPDRLPELERQIYVESIAYLLRGLPDDLQDAELSQLRSAAPERLVGVSGVPLSTSSLSAEQLQQLQQQYNLGLYGSVLPPGTTSPPGGAPQKAYYKKRSLPHIATHWLVTKIYALILLLIPIVTDLARWAIEMERKYHIPEALLSCATAVALMLYRNSMELYVTVCSLGDGSVGRALDDGKVYLADGVVTGFREAVFDMARAQR</sequence>
<reference evidence="2 3" key="2">
    <citation type="journal article" date="2015" name="Eukaryot. Cell">
        <title>Asexual propagation of a virulent clone complex in a human and feline outbreak of sporotrichosis.</title>
        <authorList>
            <person name="Teixeira Mde M."/>
            <person name="Rodrigues A.M."/>
            <person name="Tsui C.K."/>
            <person name="de Almeida L.G."/>
            <person name="Van Diepeningen A.D."/>
            <person name="van den Ende B.G."/>
            <person name="Fernandes G.F."/>
            <person name="Kano R."/>
            <person name="Hamelin R.C."/>
            <person name="Lopes-Bezerra L.M."/>
            <person name="Vasconcelos A.T."/>
            <person name="de Hoog S."/>
            <person name="de Camargo Z.P."/>
            <person name="Felipe M.S."/>
        </authorList>
    </citation>
    <scope>NUCLEOTIDE SEQUENCE [LARGE SCALE GENOMIC DNA]</scope>
    <source>
        <strain evidence="2 3">1099-18</strain>
    </source>
</reference>
<evidence type="ECO:0000313" key="2">
    <source>
        <dbReference type="EMBL" id="KJR82227.1"/>
    </source>
</evidence>
<dbReference type="AlphaFoldDB" id="A0A0F2LXN5"/>
<evidence type="ECO:0000313" key="3">
    <source>
        <dbReference type="Proteomes" id="UP000033710"/>
    </source>
</evidence>
<feature type="region of interest" description="Disordered" evidence="1">
    <location>
        <begin position="17"/>
        <end position="36"/>
    </location>
</feature>
<dbReference type="OrthoDB" id="5220781at2759"/>
<reference evidence="2 3" key="1">
    <citation type="journal article" date="2014" name="BMC Genomics">
        <title>Comparative genomics of the major fungal agents of human and animal Sporotrichosis: Sporothrix schenckii and Sporothrix brasiliensis.</title>
        <authorList>
            <person name="Teixeira M.M."/>
            <person name="de Almeida L.G."/>
            <person name="Kubitschek-Barreira P."/>
            <person name="Alves F.L."/>
            <person name="Kioshima E.S."/>
            <person name="Abadio A.K."/>
            <person name="Fernandes L."/>
            <person name="Derengowski L.S."/>
            <person name="Ferreira K.S."/>
            <person name="Souza R.C."/>
            <person name="Ruiz J.C."/>
            <person name="de Andrade N.C."/>
            <person name="Paes H.C."/>
            <person name="Nicola A.M."/>
            <person name="Albuquerque P."/>
            <person name="Gerber A.L."/>
            <person name="Martins V.P."/>
            <person name="Peconick L.D."/>
            <person name="Neto A.V."/>
            <person name="Chaucanez C.B."/>
            <person name="Silva P.A."/>
            <person name="Cunha O.L."/>
            <person name="de Oliveira F.F."/>
            <person name="dos Santos T.C."/>
            <person name="Barros A.L."/>
            <person name="Soares M.A."/>
            <person name="de Oliveira L.M."/>
            <person name="Marini M.M."/>
            <person name="Villalobos-Duno H."/>
            <person name="Cunha M.M."/>
            <person name="de Hoog S."/>
            <person name="da Silveira J.F."/>
            <person name="Henrissat B."/>
            <person name="Nino-Vega G.A."/>
            <person name="Cisalpino P.S."/>
            <person name="Mora-Montes H.M."/>
            <person name="Almeida S.R."/>
            <person name="Stajich J.E."/>
            <person name="Lopes-Bezerra L.M."/>
            <person name="Vasconcelos A.T."/>
            <person name="Felipe M.S."/>
        </authorList>
    </citation>
    <scope>NUCLEOTIDE SEQUENCE [LARGE SCALE GENOMIC DNA]</scope>
    <source>
        <strain evidence="2 3">1099-18</strain>
    </source>
</reference>
<proteinExistence type="predicted"/>